<dbReference type="InterPro" id="IPR050371">
    <property type="entry name" value="Fungal_virulence_M36"/>
</dbReference>
<dbReference type="Gene3D" id="3.10.170.10">
    <property type="match status" value="1"/>
</dbReference>
<dbReference type="PRINTS" id="PR00999">
    <property type="entry name" value="FUNGALYSIN"/>
</dbReference>
<comment type="similarity">
    <text evidence="3">Belongs to the peptidase M36 family.</text>
</comment>
<evidence type="ECO:0000313" key="16">
    <source>
        <dbReference type="Proteomes" id="UP000236594"/>
    </source>
</evidence>
<keyword evidence="6" id="KW-0479">Metal-binding</keyword>
<comment type="subcellular location">
    <subcellularLocation>
        <location evidence="2">Secreted</location>
    </subcellularLocation>
</comment>
<comment type="caution">
    <text evidence="15">The sequence shown here is derived from an EMBL/GenBank/DDBJ whole genome shotgun (WGS) entry which is preliminary data.</text>
</comment>
<dbReference type="InterPro" id="IPR027268">
    <property type="entry name" value="Peptidase_M4/M1_CTD_sf"/>
</dbReference>
<dbReference type="GO" id="GO:0008270">
    <property type="term" value="F:zinc ion binding"/>
    <property type="evidence" value="ECO:0007669"/>
    <property type="project" value="InterPro"/>
</dbReference>
<gene>
    <name evidence="15" type="ORF">C1631_019395</name>
</gene>
<keyword evidence="8" id="KW-0378">Hydrolase</keyword>
<dbReference type="EMBL" id="PPED02000005">
    <property type="protein sequence ID" value="PWN66885.1"/>
    <property type="molecule type" value="Genomic_DNA"/>
</dbReference>
<dbReference type="CDD" id="cd09596">
    <property type="entry name" value="M36"/>
    <property type="match status" value="1"/>
</dbReference>
<keyword evidence="4" id="KW-0964">Secreted</keyword>
<keyword evidence="16" id="KW-1185">Reference proteome</keyword>
<evidence type="ECO:0000256" key="9">
    <source>
        <dbReference type="ARBA" id="ARBA00022833"/>
    </source>
</evidence>
<dbReference type="RefSeq" id="WP_109713782.1">
    <property type="nucleotide sequence ID" value="NZ_PPED02000005.1"/>
</dbReference>
<dbReference type="AlphaFoldDB" id="A0A316WZW3"/>
<dbReference type="SUPFAM" id="SSF55486">
    <property type="entry name" value="Metalloproteases ('zincins'), catalytic domain"/>
    <property type="match status" value="1"/>
</dbReference>
<feature type="signal peptide" evidence="12">
    <location>
        <begin position="1"/>
        <end position="23"/>
    </location>
</feature>
<evidence type="ECO:0000259" key="14">
    <source>
        <dbReference type="Pfam" id="PF18962"/>
    </source>
</evidence>
<keyword evidence="11" id="KW-0865">Zymogen</keyword>
<dbReference type="Pfam" id="PF18962">
    <property type="entry name" value="Por_Secre_tail"/>
    <property type="match status" value="1"/>
</dbReference>
<reference evidence="15 16" key="1">
    <citation type="submission" date="2018-04" db="EMBL/GenBank/DDBJ databases">
        <title>Draft Genome Sequence of Phosphate-Solubilizing Chryseobacterium sp. ISE14 that is a Biocontrol and Plant Growth-Promoting Rhizobacterium Isolated from Cucumber.</title>
        <authorList>
            <person name="Jeong J.-J."/>
            <person name="Sang M.K."/>
            <person name="Choi I.-G."/>
            <person name="Kim K.D."/>
        </authorList>
    </citation>
    <scope>NUCLEOTIDE SEQUENCE [LARGE SCALE GENOMIC DNA]</scope>
    <source>
        <strain evidence="15 16">ISE14</strain>
    </source>
</reference>
<dbReference type="Pfam" id="PF02128">
    <property type="entry name" value="Peptidase_M36"/>
    <property type="match status" value="1"/>
</dbReference>
<dbReference type="InterPro" id="IPR026444">
    <property type="entry name" value="Secre_tail"/>
</dbReference>
<dbReference type="Pfam" id="PF02225">
    <property type="entry name" value="PA"/>
    <property type="match status" value="1"/>
</dbReference>
<dbReference type="GO" id="GO:0006508">
    <property type="term" value="P:proteolysis"/>
    <property type="evidence" value="ECO:0007669"/>
    <property type="project" value="UniProtKB-KW"/>
</dbReference>
<keyword evidence="5 15" id="KW-0645">Protease</keyword>
<evidence type="ECO:0000256" key="11">
    <source>
        <dbReference type="ARBA" id="ARBA00023145"/>
    </source>
</evidence>
<feature type="chain" id="PRO_5016318163" evidence="12">
    <location>
        <begin position="24"/>
        <end position="862"/>
    </location>
</feature>
<accession>A0A316WZW3</accession>
<dbReference type="InterPro" id="IPR001842">
    <property type="entry name" value="Peptidase_M36"/>
</dbReference>
<dbReference type="InterPro" id="IPR003137">
    <property type="entry name" value="PA_domain"/>
</dbReference>
<organism evidence="15 16">
    <name type="scientific">Chryseobacterium phosphatilyticum</name>
    <dbReference type="NCBI Taxonomy" id="475075"/>
    <lineage>
        <taxon>Bacteria</taxon>
        <taxon>Pseudomonadati</taxon>
        <taxon>Bacteroidota</taxon>
        <taxon>Flavobacteriia</taxon>
        <taxon>Flavobacteriales</taxon>
        <taxon>Weeksellaceae</taxon>
        <taxon>Chryseobacterium group</taxon>
        <taxon>Chryseobacterium</taxon>
    </lineage>
</organism>
<evidence type="ECO:0000256" key="5">
    <source>
        <dbReference type="ARBA" id="ARBA00022670"/>
    </source>
</evidence>
<dbReference type="Gene3D" id="1.10.390.10">
    <property type="entry name" value="Neutral Protease Domain 2"/>
    <property type="match status" value="1"/>
</dbReference>
<dbReference type="GO" id="GO:0004222">
    <property type="term" value="F:metalloendopeptidase activity"/>
    <property type="evidence" value="ECO:0007669"/>
    <property type="project" value="InterPro"/>
</dbReference>
<evidence type="ECO:0000259" key="13">
    <source>
        <dbReference type="Pfam" id="PF02225"/>
    </source>
</evidence>
<evidence type="ECO:0000256" key="12">
    <source>
        <dbReference type="SAM" id="SignalP"/>
    </source>
</evidence>
<dbReference type="PANTHER" id="PTHR33478:SF1">
    <property type="entry name" value="EXTRACELLULAR METALLOPROTEINASE MEP"/>
    <property type="match status" value="1"/>
</dbReference>
<evidence type="ECO:0000256" key="8">
    <source>
        <dbReference type="ARBA" id="ARBA00022801"/>
    </source>
</evidence>
<evidence type="ECO:0000256" key="3">
    <source>
        <dbReference type="ARBA" id="ARBA00006006"/>
    </source>
</evidence>
<dbReference type="NCBIfam" id="TIGR04183">
    <property type="entry name" value="Por_Secre_tail"/>
    <property type="match status" value="1"/>
</dbReference>
<dbReference type="NCBIfam" id="NF038113">
    <property type="entry name" value="T9SSA_dep_M36"/>
    <property type="match status" value="1"/>
</dbReference>
<dbReference type="GO" id="GO:0005615">
    <property type="term" value="C:extracellular space"/>
    <property type="evidence" value="ECO:0007669"/>
    <property type="project" value="InterPro"/>
</dbReference>
<protein>
    <submittedName>
        <fullName evidence="15">Metalloprotease</fullName>
    </submittedName>
</protein>
<comment type="cofactor">
    <cofactor evidence="1">
        <name>Zn(2+)</name>
        <dbReference type="ChEBI" id="CHEBI:29105"/>
    </cofactor>
</comment>
<evidence type="ECO:0000256" key="6">
    <source>
        <dbReference type="ARBA" id="ARBA00022723"/>
    </source>
</evidence>
<evidence type="ECO:0000256" key="7">
    <source>
        <dbReference type="ARBA" id="ARBA00022729"/>
    </source>
</evidence>
<dbReference type="Proteomes" id="UP000236594">
    <property type="component" value="Unassembled WGS sequence"/>
</dbReference>
<dbReference type="PANTHER" id="PTHR33478">
    <property type="entry name" value="EXTRACELLULAR METALLOPROTEINASE MEP"/>
    <property type="match status" value="1"/>
</dbReference>
<evidence type="ECO:0000313" key="15">
    <source>
        <dbReference type="EMBL" id="PWN66885.1"/>
    </source>
</evidence>
<keyword evidence="7 12" id="KW-0732">Signal</keyword>
<evidence type="ECO:0000256" key="2">
    <source>
        <dbReference type="ARBA" id="ARBA00004613"/>
    </source>
</evidence>
<dbReference type="OrthoDB" id="5377264at2"/>
<evidence type="ECO:0000256" key="1">
    <source>
        <dbReference type="ARBA" id="ARBA00001947"/>
    </source>
</evidence>
<name>A0A316WZW3_9FLAO</name>
<feature type="domain" description="PA" evidence="13">
    <location>
        <begin position="445"/>
        <end position="530"/>
    </location>
</feature>
<dbReference type="Gene3D" id="3.50.30.30">
    <property type="match status" value="1"/>
</dbReference>
<evidence type="ECO:0000256" key="4">
    <source>
        <dbReference type="ARBA" id="ARBA00022525"/>
    </source>
</evidence>
<dbReference type="InterPro" id="IPR046450">
    <property type="entry name" value="PA_dom_sf"/>
</dbReference>
<keyword evidence="9" id="KW-0862">Zinc</keyword>
<dbReference type="CDD" id="cd04818">
    <property type="entry name" value="PA_subtilisin_1"/>
    <property type="match status" value="1"/>
</dbReference>
<sequence>MNKKLFLLPVSVAVFFAFGRLNAQNSTKLIQDYYQKSGKLTQKNGANDKVGVIILNEDPSKTLGANIVNVQQTYNGLRLYNALGKVIIKGEQIVSEKNDFSRNVVVATPSKKEQKFSDDFLKQKLGLTKITHADYSSDVYFEKNGVFVLSKEIFVSDGNSSDVWHIIADAGSGEILSKDNMTLSCQFDHNLDSDEKSEEIQESQNRVDQPIYFKETIQNTTNNLLVPSNASYNIFPLPVEAPTFGSRTVINNPWDLAASPEGWHSDGTNSYTITRGNNVYAYSDQDNTNLPGYSPDGGITRNFNFPFADDRYADPFTYRDAAVTNLFYMNNKMHDVFYKFGFTESSRNFQTNNFANGGLGGDAVRAEAFDGSGLNNANFSSGYERIVSGQPQVLAPRMQMYLYDRTQTADDPIVRYQYNSPATIVNRPKASTGGASFGPIFGPAVTGDLAVSVPADACTAPAAGSLTNKIAIVTSTSCEYGLKVLNAQNAGAVGVIVYRPSSDTPVSMGAGNSGAQVTIPSINIGKTEGEFMVAQLNGGTTVNATLNFDYSGFKHSSFDNGIIAHEYGHGISNRLTGQGYSCLSATNTTEQMGEGWSDYFALMLTTRPGDTSALARGVGTYPKGQPVTGVGIRPAKYSPDFNENNYTYVNTNTAVIPHGVGFIWATMLWDLTWKYIEKYGYNSDVLASPTSGNAKALQIVMNGLKLQACSPTFIDGRDAILQADAVGNAGADKCMIWAAFAKRGLGVNASAGVKTVANDQVEDFTVPQECNTTLATQDIKNADTKFIVFPNPTYDEFFVGNIDKSSREVKIRMFDMSGKLVFTDSRESASKKAISTRGFQKGVYMVHIQQGDKTQVEKLIVR</sequence>
<keyword evidence="10 15" id="KW-0482">Metalloprotease</keyword>
<dbReference type="SUPFAM" id="SSF52025">
    <property type="entry name" value="PA domain"/>
    <property type="match status" value="1"/>
</dbReference>
<feature type="domain" description="Secretion system C-terminal sorting" evidence="14">
    <location>
        <begin position="788"/>
        <end position="861"/>
    </location>
</feature>
<evidence type="ECO:0000256" key="10">
    <source>
        <dbReference type="ARBA" id="ARBA00023049"/>
    </source>
</evidence>
<proteinExistence type="inferred from homology"/>